<accession>A0AAV7UFX2</accession>
<comment type="caution">
    <text evidence="1">The sequence shown here is derived from an EMBL/GenBank/DDBJ whole genome shotgun (WGS) entry which is preliminary data.</text>
</comment>
<keyword evidence="2" id="KW-1185">Reference proteome</keyword>
<evidence type="ECO:0000313" key="1">
    <source>
        <dbReference type="EMBL" id="KAJ1186572.1"/>
    </source>
</evidence>
<reference evidence="1" key="1">
    <citation type="journal article" date="2022" name="bioRxiv">
        <title>Sequencing and chromosome-scale assembly of the giantPleurodeles waltlgenome.</title>
        <authorList>
            <person name="Brown T."/>
            <person name="Elewa A."/>
            <person name="Iarovenko S."/>
            <person name="Subramanian E."/>
            <person name="Araus A.J."/>
            <person name="Petzold A."/>
            <person name="Susuki M."/>
            <person name="Suzuki K.-i.T."/>
            <person name="Hayashi T."/>
            <person name="Toyoda A."/>
            <person name="Oliveira C."/>
            <person name="Osipova E."/>
            <person name="Leigh N.D."/>
            <person name="Simon A."/>
            <person name="Yun M.H."/>
        </authorList>
    </citation>
    <scope>NUCLEOTIDE SEQUENCE</scope>
    <source>
        <strain evidence="1">20211129_DDA</strain>
        <tissue evidence="1">Liver</tissue>
    </source>
</reference>
<proteinExistence type="predicted"/>
<gene>
    <name evidence="1" type="ORF">NDU88_003353</name>
</gene>
<dbReference type="Proteomes" id="UP001066276">
    <property type="component" value="Chromosome 3_1"/>
</dbReference>
<name>A0AAV7UFX2_PLEWA</name>
<organism evidence="1 2">
    <name type="scientific">Pleurodeles waltl</name>
    <name type="common">Iberian ribbed newt</name>
    <dbReference type="NCBI Taxonomy" id="8319"/>
    <lineage>
        <taxon>Eukaryota</taxon>
        <taxon>Metazoa</taxon>
        <taxon>Chordata</taxon>
        <taxon>Craniata</taxon>
        <taxon>Vertebrata</taxon>
        <taxon>Euteleostomi</taxon>
        <taxon>Amphibia</taxon>
        <taxon>Batrachia</taxon>
        <taxon>Caudata</taxon>
        <taxon>Salamandroidea</taxon>
        <taxon>Salamandridae</taxon>
        <taxon>Pleurodelinae</taxon>
        <taxon>Pleurodeles</taxon>
    </lineage>
</organism>
<sequence length="149" mass="16359">MYVRADHLHWSCMSLQERPPMDVTKHTNCLLQIRCVGSAAHSNWPQQIESDVVIQSLPGVRLKMGTGSYRQGPREWCAGPAVSAFVVSSPRPCPWPHYLSLRSWAMALHGHCDCEERLPPIQSASPDGGRATQGECEVALSPWGLQGAG</sequence>
<protein>
    <submittedName>
        <fullName evidence="1">Uncharacterized protein</fullName>
    </submittedName>
</protein>
<dbReference type="EMBL" id="JANPWB010000005">
    <property type="protein sequence ID" value="KAJ1186572.1"/>
    <property type="molecule type" value="Genomic_DNA"/>
</dbReference>
<dbReference type="AlphaFoldDB" id="A0AAV7UFX2"/>
<evidence type="ECO:0000313" key="2">
    <source>
        <dbReference type="Proteomes" id="UP001066276"/>
    </source>
</evidence>